<dbReference type="Proteomes" id="UP000424805">
    <property type="component" value="Unassembled WGS sequence"/>
</dbReference>
<dbReference type="InterPro" id="IPR010992">
    <property type="entry name" value="IHF-like_DNA-bd_dom_sf"/>
</dbReference>
<dbReference type="Proteomes" id="UP001215078">
    <property type="component" value="Unassembled WGS sequence"/>
</dbReference>
<protein>
    <submittedName>
        <fullName evidence="3 5">DNA-binding protein</fullName>
    </submittedName>
    <submittedName>
        <fullName evidence="4">HU family DNA-binding protein</fullName>
    </submittedName>
</protein>
<reference evidence="4" key="3">
    <citation type="submission" date="2022-10" db="EMBL/GenBank/DDBJ databases">
        <title>Human gut microbiome strain richness.</title>
        <authorList>
            <person name="Chen-Liaw A."/>
        </authorList>
    </citation>
    <scope>NUCLEOTIDE SEQUENCE</scope>
    <source>
        <strain evidence="4">RTP21484st1_H8_RTP21484_190118</strain>
    </source>
</reference>
<name>A0A1G6G461_BACOV</name>
<evidence type="ECO:0000313" key="5">
    <source>
        <dbReference type="EMBL" id="SDB76623.1"/>
    </source>
</evidence>
<dbReference type="Proteomes" id="UP000183670">
    <property type="component" value="Unassembled WGS sequence"/>
</dbReference>
<dbReference type="Gene3D" id="1.10.10.10">
    <property type="entry name" value="Winged helix-like DNA-binding domain superfamily/Winged helix DNA-binding domain"/>
    <property type="match status" value="1"/>
</dbReference>
<evidence type="ECO:0000313" key="6">
    <source>
        <dbReference type="Proteomes" id="UP000183670"/>
    </source>
</evidence>
<reference evidence="3 7" key="2">
    <citation type="journal article" date="2019" name="Nat. Med.">
        <title>A library of human gut bacterial isolates paired with longitudinal multiomics data enables mechanistic microbiome research.</title>
        <authorList>
            <person name="Poyet M."/>
            <person name="Groussin M."/>
            <person name="Gibbons S.M."/>
            <person name="Avila-Pacheco J."/>
            <person name="Jiang X."/>
            <person name="Kearney S.M."/>
            <person name="Perrotta A.R."/>
            <person name="Berdy B."/>
            <person name="Zhao S."/>
            <person name="Lieberman T.D."/>
            <person name="Swanson P.K."/>
            <person name="Smith M."/>
            <person name="Roesemann S."/>
            <person name="Alexander J.E."/>
            <person name="Rich S.A."/>
            <person name="Livny J."/>
            <person name="Vlamakis H."/>
            <person name="Clish C."/>
            <person name="Bullock K."/>
            <person name="Deik A."/>
            <person name="Scott J."/>
            <person name="Pierce K.A."/>
            <person name="Xavier R.J."/>
            <person name="Alm E.J."/>
        </authorList>
    </citation>
    <scope>NUCLEOTIDE SEQUENCE [LARGE SCALE GENOMIC DNA]</scope>
    <source>
        <strain evidence="3 7">BIOML-A15</strain>
    </source>
</reference>
<dbReference type="Pfam" id="PF18291">
    <property type="entry name" value="HU-HIG"/>
    <property type="match status" value="1"/>
</dbReference>
<accession>A0A1G6G461</accession>
<dbReference type="SUPFAM" id="SSF47729">
    <property type="entry name" value="IHF-like DNA-binding proteins"/>
    <property type="match status" value="1"/>
</dbReference>
<evidence type="ECO:0000313" key="7">
    <source>
        <dbReference type="Proteomes" id="UP000424805"/>
    </source>
</evidence>
<evidence type="ECO:0000313" key="4">
    <source>
        <dbReference type="EMBL" id="MDC7958441.1"/>
    </source>
</evidence>
<reference evidence="5 6" key="1">
    <citation type="submission" date="2016-10" db="EMBL/GenBank/DDBJ databases">
        <authorList>
            <person name="de Groot N.N."/>
        </authorList>
    </citation>
    <scope>NUCLEOTIDE SEQUENCE [LARGE SCALE GENOMIC DNA]</scope>
    <source>
        <strain evidence="5 6">NLAE-zl-C500</strain>
    </source>
</reference>
<gene>
    <name evidence="3" type="ORF">F3B90_07295</name>
    <name evidence="4" type="ORF">PQ628_09475</name>
    <name evidence="5" type="ORF">SAMN05192581_101114</name>
</gene>
<dbReference type="RefSeq" id="WP_074557485.1">
    <property type="nucleotide sequence ID" value="NZ_CAKJYX010000005.1"/>
</dbReference>
<organism evidence="5 6">
    <name type="scientific">Bacteroides ovatus</name>
    <dbReference type="NCBI Taxonomy" id="28116"/>
    <lineage>
        <taxon>Bacteria</taxon>
        <taxon>Pseudomonadati</taxon>
        <taxon>Bacteroidota</taxon>
        <taxon>Bacteroidia</taxon>
        <taxon>Bacteroidales</taxon>
        <taxon>Bacteroidaceae</taxon>
        <taxon>Bacteroides</taxon>
    </lineage>
</organism>
<dbReference type="InterPro" id="IPR036388">
    <property type="entry name" value="WH-like_DNA-bd_sf"/>
</dbReference>
<dbReference type="GO" id="GO:0003677">
    <property type="term" value="F:DNA binding"/>
    <property type="evidence" value="ECO:0007669"/>
    <property type="project" value="UniProtKB-KW"/>
</dbReference>
<dbReference type="Gene3D" id="4.10.520.10">
    <property type="entry name" value="IHF-like DNA-binding proteins"/>
    <property type="match status" value="1"/>
</dbReference>
<keyword evidence="1 5" id="KW-0238">DNA-binding</keyword>
<evidence type="ECO:0000256" key="1">
    <source>
        <dbReference type="ARBA" id="ARBA00023125"/>
    </source>
</evidence>
<evidence type="ECO:0000259" key="2">
    <source>
        <dbReference type="Pfam" id="PF18291"/>
    </source>
</evidence>
<feature type="domain" description="HU" evidence="2">
    <location>
        <begin position="1"/>
        <end position="124"/>
    </location>
</feature>
<proteinExistence type="predicted"/>
<dbReference type="InterPro" id="IPR041607">
    <property type="entry name" value="HU-HIG"/>
</dbReference>
<dbReference type="EMBL" id="VWFP01000006">
    <property type="protein sequence ID" value="KAA4628268.1"/>
    <property type="molecule type" value="Genomic_DNA"/>
</dbReference>
<dbReference type="AlphaFoldDB" id="A0A1G6G461"/>
<sequence length="216" mass="24731">MAILFDWYEDPKPSDKQQGENENTLHPRIKYNGSTGTDVLRRRIQERCSLTETDVSAVLDALSHIMGQELAEGRQVHLDGIGYFHPCLTTTEPVTIGTKRKATKVKLKAIQFRADQTLKNEFGVLKVKSLKGGLDFTQLTNEEIDLQLTKYFRTHPFMRRYDFQSLCGMARSTAMRHIRRLRDEGKLKNMGGAMQPIYVPRSGYYGNNEEISVKTE</sequence>
<dbReference type="EMBL" id="FMYE01000011">
    <property type="protein sequence ID" value="SDB76623.1"/>
    <property type="molecule type" value="Genomic_DNA"/>
</dbReference>
<evidence type="ECO:0000313" key="3">
    <source>
        <dbReference type="EMBL" id="KAA4628268.1"/>
    </source>
</evidence>
<dbReference type="EMBL" id="JAQQPO010000009">
    <property type="protein sequence ID" value="MDC7958441.1"/>
    <property type="molecule type" value="Genomic_DNA"/>
</dbReference>